<feature type="region of interest" description="Disordered" evidence="5">
    <location>
        <begin position="196"/>
        <end position="235"/>
    </location>
</feature>
<comment type="caution">
    <text evidence="7">The sequence shown here is derived from an EMBL/GenBank/DDBJ whole genome shotgun (WGS) entry which is preliminary data.</text>
</comment>
<dbReference type="PANTHER" id="PTHR42988:SF2">
    <property type="entry name" value="CYCLIC NUCLEOTIDE PHOSPHODIESTERASE CBUA0032-RELATED"/>
    <property type="match status" value="1"/>
</dbReference>
<dbReference type="SUPFAM" id="SSF56300">
    <property type="entry name" value="Metallo-dependent phosphatases"/>
    <property type="match status" value="1"/>
</dbReference>
<dbReference type="RefSeq" id="WP_132421173.1">
    <property type="nucleotide sequence ID" value="NZ_SMFZ01000001.1"/>
</dbReference>
<evidence type="ECO:0000256" key="3">
    <source>
        <dbReference type="ARBA" id="ARBA00023004"/>
    </source>
</evidence>
<accession>A0A4R1HUW2</accession>
<dbReference type="AlphaFoldDB" id="A0A4R1HUW2"/>
<evidence type="ECO:0000256" key="5">
    <source>
        <dbReference type="SAM" id="MobiDB-lite"/>
    </source>
</evidence>
<dbReference type="PANTHER" id="PTHR42988">
    <property type="entry name" value="PHOSPHOHYDROLASE"/>
    <property type="match status" value="1"/>
</dbReference>
<dbReference type="Proteomes" id="UP000295560">
    <property type="component" value="Unassembled WGS sequence"/>
</dbReference>
<comment type="similarity">
    <text evidence="4">Belongs to the cyclic nucleotide phosphodiesterase class-III family.</text>
</comment>
<name>A0A4R1HUW2_PSEEN</name>
<feature type="domain" description="Calcineurin-like phosphoesterase" evidence="6">
    <location>
        <begin position="3"/>
        <end position="177"/>
    </location>
</feature>
<keyword evidence="3" id="KW-0408">Iron</keyword>
<sequence>MIVAHVSDLHLDGTGPRRARAVRVGDHLRALNPAPDVVVVTGDVADHGLPAEYDEARDVLDGLAPLVVPGNHDDRDALTAAFGPTDRVSRTDGLSVALLDTLVPGQGHGELSDGALRLVAGIADEPGPVVVALHHPPMPVGHPTMDRISLRDPASLEAVLRRRSGPTLVLCGHLHMPIVTTFAGHPLVVAPGVASTLRSPEEPGEGPVRDPSEPGLALHRLAPGSPPLTVFRTPA</sequence>
<evidence type="ECO:0000259" key="6">
    <source>
        <dbReference type="Pfam" id="PF00149"/>
    </source>
</evidence>
<organism evidence="7 8">
    <name type="scientific">Pseudonocardia endophytica</name>
    <dbReference type="NCBI Taxonomy" id="401976"/>
    <lineage>
        <taxon>Bacteria</taxon>
        <taxon>Bacillati</taxon>
        <taxon>Actinomycetota</taxon>
        <taxon>Actinomycetes</taxon>
        <taxon>Pseudonocardiales</taxon>
        <taxon>Pseudonocardiaceae</taxon>
        <taxon>Pseudonocardia</taxon>
    </lineage>
</organism>
<keyword evidence="2" id="KW-0378">Hydrolase</keyword>
<evidence type="ECO:0000256" key="2">
    <source>
        <dbReference type="ARBA" id="ARBA00022801"/>
    </source>
</evidence>
<reference evidence="7 8" key="1">
    <citation type="submission" date="2019-03" db="EMBL/GenBank/DDBJ databases">
        <title>Sequencing the genomes of 1000 actinobacteria strains.</title>
        <authorList>
            <person name="Klenk H.-P."/>
        </authorList>
    </citation>
    <scope>NUCLEOTIDE SEQUENCE [LARGE SCALE GENOMIC DNA]</scope>
    <source>
        <strain evidence="7 8">DSM 44969</strain>
    </source>
</reference>
<evidence type="ECO:0000256" key="1">
    <source>
        <dbReference type="ARBA" id="ARBA00022723"/>
    </source>
</evidence>
<evidence type="ECO:0000313" key="7">
    <source>
        <dbReference type="EMBL" id="TCK24765.1"/>
    </source>
</evidence>
<protein>
    <submittedName>
        <fullName evidence="7">3',5'-cyclic AMP phosphodiesterase CpdA</fullName>
    </submittedName>
</protein>
<evidence type="ECO:0000313" key="8">
    <source>
        <dbReference type="Proteomes" id="UP000295560"/>
    </source>
</evidence>
<keyword evidence="8" id="KW-1185">Reference proteome</keyword>
<dbReference type="GO" id="GO:0046872">
    <property type="term" value="F:metal ion binding"/>
    <property type="evidence" value="ECO:0007669"/>
    <property type="project" value="UniProtKB-KW"/>
</dbReference>
<dbReference type="Gene3D" id="3.60.21.10">
    <property type="match status" value="1"/>
</dbReference>
<dbReference type="OrthoDB" id="5241795at2"/>
<dbReference type="GO" id="GO:0016787">
    <property type="term" value="F:hydrolase activity"/>
    <property type="evidence" value="ECO:0007669"/>
    <property type="project" value="UniProtKB-KW"/>
</dbReference>
<dbReference type="InterPro" id="IPR004843">
    <property type="entry name" value="Calcineurin-like_PHP"/>
</dbReference>
<dbReference type="EMBL" id="SMFZ01000001">
    <property type="protein sequence ID" value="TCK24765.1"/>
    <property type="molecule type" value="Genomic_DNA"/>
</dbReference>
<dbReference type="InterPro" id="IPR029052">
    <property type="entry name" value="Metallo-depent_PP-like"/>
</dbReference>
<dbReference type="InterPro" id="IPR050884">
    <property type="entry name" value="CNP_phosphodiesterase-III"/>
</dbReference>
<gene>
    <name evidence="7" type="ORF">EV378_0558</name>
</gene>
<keyword evidence="1" id="KW-0479">Metal-binding</keyword>
<dbReference type="Pfam" id="PF00149">
    <property type="entry name" value="Metallophos"/>
    <property type="match status" value="1"/>
</dbReference>
<evidence type="ECO:0000256" key="4">
    <source>
        <dbReference type="ARBA" id="ARBA00025742"/>
    </source>
</evidence>
<proteinExistence type="inferred from homology"/>